<sequence>MSLPKFDITNHPPLLHFEGSDNYTTMYDMPNDAYVAEVRDEALLHSAVLLLAMEEHCTSVEWEALWTEQADGKNKAQATWEAINGDWAELSPRLKVRRFCKELGLGLTNKDMLDAVEHEIKWFYDDWQRRQILSAENMKIEAMKAYLRGK</sequence>
<gene>
    <name evidence="1" type="ORF">AB6T85_23640</name>
</gene>
<comment type="caution">
    <text evidence="1">The sequence shown here is derived from an EMBL/GenBank/DDBJ whole genome shotgun (WGS) entry which is preliminary data.</text>
</comment>
<reference evidence="1 2" key="1">
    <citation type="submission" date="2024-07" db="EMBL/GenBank/DDBJ databases">
        <authorList>
            <person name="Hebao G."/>
        </authorList>
    </citation>
    <scope>NUCLEOTIDE SEQUENCE [LARGE SCALE GENOMIC DNA]</scope>
    <source>
        <strain evidence="1 2">ACCC 02193</strain>
    </source>
</reference>
<dbReference type="EMBL" id="JBGFFX010000024">
    <property type="protein sequence ID" value="MEY8773401.1"/>
    <property type="molecule type" value="Genomic_DNA"/>
</dbReference>
<keyword evidence="2" id="KW-1185">Reference proteome</keyword>
<accession>A0ABV4EF51</accession>
<organism evidence="1 2">
    <name type="scientific">Erwinia aeris</name>
    <dbReference type="NCBI Taxonomy" id="3239803"/>
    <lineage>
        <taxon>Bacteria</taxon>
        <taxon>Pseudomonadati</taxon>
        <taxon>Pseudomonadota</taxon>
        <taxon>Gammaproteobacteria</taxon>
        <taxon>Enterobacterales</taxon>
        <taxon>Erwiniaceae</taxon>
        <taxon>Erwinia</taxon>
    </lineage>
</organism>
<name>A0ABV4EF51_9GAMM</name>
<dbReference type="RefSeq" id="WP_369897036.1">
    <property type="nucleotide sequence ID" value="NZ_JBGFFX010000024.1"/>
</dbReference>
<dbReference type="Proteomes" id="UP001565243">
    <property type="component" value="Unassembled WGS sequence"/>
</dbReference>
<proteinExistence type="predicted"/>
<evidence type="ECO:0000313" key="1">
    <source>
        <dbReference type="EMBL" id="MEY8773401.1"/>
    </source>
</evidence>
<evidence type="ECO:0000313" key="2">
    <source>
        <dbReference type="Proteomes" id="UP001565243"/>
    </source>
</evidence>
<protein>
    <submittedName>
        <fullName evidence="1">Uncharacterized protein</fullName>
    </submittedName>
</protein>